<dbReference type="Proteomes" id="UP001628179">
    <property type="component" value="Unassembled WGS sequence"/>
</dbReference>
<feature type="compositionally biased region" description="Low complexity" evidence="2">
    <location>
        <begin position="55"/>
        <end position="67"/>
    </location>
</feature>
<sequence>MPNATSPADTDVGQRAAKVLSALEGLQSASGQEITILKLSEPISSAISSSTLSDANANANANTNPPARTSDVSTTSLDAPTPSSLEADLAHYKELFAKLRFSYVEQVTKEKFIRAIVGDPPLIVTPQENADLEACNAAAKAELKALKTDVAAMVSGLEARARDLAARYERVRADAAAVAELPGKIAALEERVAELRAAQAPRGRGPGEEDGGSTAAGMDLPLGKTLELVDSKRRELAALERRLEQLGGQVPRKRKEAERLRGEVAALETRKANSAAAAREAKRRRENAQQGGVEDELEARGRWYRASETVLRQVLGLQA</sequence>
<feature type="coiled-coil region" evidence="1">
    <location>
        <begin position="129"/>
        <end position="174"/>
    </location>
</feature>
<feature type="domain" description="Kinetochore protein Sos7 coiled-coil" evidence="3">
    <location>
        <begin position="94"/>
        <end position="168"/>
    </location>
</feature>
<feature type="region of interest" description="Disordered" evidence="2">
    <location>
        <begin position="55"/>
        <end position="81"/>
    </location>
</feature>
<keyword evidence="5" id="KW-1185">Reference proteome</keyword>
<evidence type="ECO:0000313" key="4">
    <source>
        <dbReference type="EMBL" id="GAB1312114.1"/>
    </source>
</evidence>
<dbReference type="Pfam" id="PF20882">
    <property type="entry name" value="Sos7"/>
    <property type="match status" value="1"/>
</dbReference>
<gene>
    <name evidence="4" type="ORF">MFIFM68171_02324</name>
</gene>
<name>A0ABQ0G325_9PEZI</name>
<dbReference type="PANTHER" id="PTHR37329:SF1">
    <property type="entry name" value="KINETOCHORE PROTEIN SOS7"/>
    <property type="match status" value="1"/>
</dbReference>
<protein>
    <submittedName>
        <fullName evidence="4">Kinetochore protein Sos7 coiled-coil domain-containing protein</fullName>
    </submittedName>
</protein>
<evidence type="ECO:0000256" key="1">
    <source>
        <dbReference type="SAM" id="Coils"/>
    </source>
</evidence>
<dbReference type="RefSeq" id="XP_070913847.1">
    <property type="nucleotide sequence ID" value="XM_071057746.1"/>
</dbReference>
<organism evidence="4 5">
    <name type="scientific">Madurella fahalii</name>
    <dbReference type="NCBI Taxonomy" id="1157608"/>
    <lineage>
        <taxon>Eukaryota</taxon>
        <taxon>Fungi</taxon>
        <taxon>Dikarya</taxon>
        <taxon>Ascomycota</taxon>
        <taxon>Pezizomycotina</taxon>
        <taxon>Sordariomycetes</taxon>
        <taxon>Sordariomycetidae</taxon>
        <taxon>Sordariales</taxon>
        <taxon>Sordariales incertae sedis</taxon>
        <taxon>Madurella</taxon>
    </lineage>
</organism>
<reference evidence="4 5" key="1">
    <citation type="submission" date="2024-09" db="EMBL/GenBank/DDBJ databases">
        <title>Itraconazole resistance in Madurella fahalii resulting from another homologue of gene encoding cytochrome P450 14-alpha sterol demethylase (CYP51).</title>
        <authorList>
            <person name="Yoshioka I."/>
            <person name="Fahal A.H."/>
            <person name="Kaneko S."/>
            <person name="Yaguchi T."/>
        </authorList>
    </citation>
    <scope>NUCLEOTIDE SEQUENCE [LARGE SCALE GENOMIC DNA]</scope>
    <source>
        <strain evidence="4 5">IFM 68171</strain>
    </source>
</reference>
<keyword evidence="1" id="KW-0175">Coiled coil</keyword>
<feature type="compositionally biased region" description="Polar residues" evidence="2">
    <location>
        <begin position="70"/>
        <end position="81"/>
    </location>
</feature>
<evidence type="ECO:0000259" key="3">
    <source>
        <dbReference type="Pfam" id="PF20882"/>
    </source>
</evidence>
<feature type="region of interest" description="Disordered" evidence="2">
    <location>
        <begin position="197"/>
        <end position="219"/>
    </location>
</feature>
<dbReference type="InterPro" id="IPR037475">
    <property type="entry name" value="Sos7"/>
</dbReference>
<evidence type="ECO:0000313" key="5">
    <source>
        <dbReference type="Proteomes" id="UP001628179"/>
    </source>
</evidence>
<feature type="region of interest" description="Disordered" evidence="2">
    <location>
        <begin position="269"/>
        <end position="296"/>
    </location>
</feature>
<dbReference type="GeneID" id="98173069"/>
<comment type="caution">
    <text evidence="4">The sequence shown here is derived from an EMBL/GenBank/DDBJ whole genome shotgun (WGS) entry which is preliminary data.</text>
</comment>
<proteinExistence type="predicted"/>
<accession>A0ABQ0G325</accession>
<dbReference type="PANTHER" id="PTHR37329">
    <property type="entry name" value="KINETOCHORE PROTEIN SOS7"/>
    <property type="match status" value="1"/>
</dbReference>
<dbReference type="EMBL" id="BAAFSV010000001">
    <property type="protein sequence ID" value="GAB1312114.1"/>
    <property type="molecule type" value="Genomic_DNA"/>
</dbReference>
<evidence type="ECO:0000256" key="2">
    <source>
        <dbReference type="SAM" id="MobiDB-lite"/>
    </source>
</evidence>
<dbReference type="InterPro" id="IPR048781">
    <property type="entry name" value="Sos7_CC"/>
</dbReference>